<dbReference type="InterPro" id="IPR036291">
    <property type="entry name" value="NAD(P)-bd_dom_sf"/>
</dbReference>
<dbReference type="EMBL" id="SOAX01000007">
    <property type="protein sequence ID" value="TDT37815.1"/>
    <property type="molecule type" value="Genomic_DNA"/>
</dbReference>
<evidence type="ECO:0000256" key="4">
    <source>
        <dbReference type="ARBA" id="ARBA00017099"/>
    </source>
</evidence>
<evidence type="ECO:0000256" key="3">
    <source>
        <dbReference type="ARBA" id="ARBA00012929"/>
    </source>
</evidence>
<dbReference type="Gene3D" id="3.40.50.720">
    <property type="entry name" value="NAD(P)-binding Rossmann-like Domain"/>
    <property type="match status" value="1"/>
</dbReference>
<dbReference type="GO" id="GO:0009243">
    <property type="term" value="P:O antigen biosynthetic process"/>
    <property type="evidence" value="ECO:0007669"/>
    <property type="project" value="UniProtKB-UniPathway"/>
</dbReference>
<dbReference type="Proteomes" id="UP000295830">
    <property type="component" value="Unassembled WGS sequence"/>
</dbReference>
<dbReference type="UniPathway" id="UPA00124"/>
<comment type="caution">
    <text evidence="8">The sequence shown here is derived from an EMBL/GenBank/DDBJ whole genome shotgun (WGS) entry which is preliminary data.</text>
</comment>
<dbReference type="InterPro" id="IPR029903">
    <property type="entry name" value="RmlD-like-bd"/>
</dbReference>
<dbReference type="PANTHER" id="PTHR10491:SF4">
    <property type="entry name" value="METHIONINE ADENOSYLTRANSFERASE 2 SUBUNIT BETA"/>
    <property type="match status" value="1"/>
</dbReference>
<dbReference type="Gene3D" id="3.90.25.10">
    <property type="entry name" value="UDP-galactose 4-epimerase, domain 1"/>
    <property type="match status" value="1"/>
</dbReference>
<organism evidence="8 9">
    <name type="scientific">Halospina denitrificans</name>
    <dbReference type="NCBI Taxonomy" id="332522"/>
    <lineage>
        <taxon>Bacteria</taxon>
        <taxon>Pseudomonadati</taxon>
        <taxon>Pseudomonadota</taxon>
        <taxon>Gammaproteobacteria</taxon>
        <taxon>Halospina</taxon>
    </lineage>
</organism>
<dbReference type="InterPro" id="IPR005913">
    <property type="entry name" value="dTDP_dehydrorham_reduct"/>
</dbReference>
<evidence type="ECO:0000256" key="5">
    <source>
        <dbReference type="ARBA" id="ARBA00048200"/>
    </source>
</evidence>
<sequence>MKILVIYEPGAFGQSLLERLNQTGLNITPLLLSRPAELALDQLQSWLEPDFDLVVNAITMDDPELAEQQPEESRVRLYDIPTALAQRAAFHAVAMLQLSSCYVFDGRKQQPYIASNPGNPLSILGQCQWDTEQFLRSNLPRHLILRTGWSLERFVEKVTTYPGSDPMHMSGRHFGQPTDVSDRVRVVVAIMQQLSCGAEAWGTYQYAGADPVSLYKLGLEIAATLPSGKQPHLIEEEAPWLRLEPTNAILNCKKIRHTFGIQQRSWRDSLVADPEA</sequence>
<accession>A0A4R7JJC0</accession>
<comment type="cofactor">
    <cofactor evidence="6">
        <name>Mg(2+)</name>
        <dbReference type="ChEBI" id="CHEBI:18420"/>
    </cofactor>
    <text evidence="6">Binds 1 Mg(2+) ion per monomer.</text>
</comment>
<dbReference type="SUPFAM" id="SSF51735">
    <property type="entry name" value="NAD(P)-binding Rossmann-fold domains"/>
    <property type="match status" value="1"/>
</dbReference>
<evidence type="ECO:0000256" key="1">
    <source>
        <dbReference type="ARBA" id="ARBA00004781"/>
    </source>
</evidence>
<reference evidence="8 9" key="1">
    <citation type="submission" date="2019-03" db="EMBL/GenBank/DDBJ databases">
        <title>Genomic Encyclopedia of Type Strains, Phase IV (KMG-IV): sequencing the most valuable type-strain genomes for metagenomic binning, comparative biology and taxonomic classification.</title>
        <authorList>
            <person name="Goeker M."/>
        </authorList>
    </citation>
    <scope>NUCLEOTIDE SEQUENCE [LARGE SCALE GENOMIC DNA]</scope>
    <source>
        <strain evidence="8 9">DSM 15505</strain>
    </source>
</reference>
<dbReference type="Pfam" id="PF04321">
    <property type="entry name" value="RmlD_sub_bind"/>
    <property type="match status" value="1"/>
</dbReference>
<evidence type="ECO:0000256" key="2">
    <source>
        <dbReference type="ARBA" id="ARBA00010944"/>
    </source>
</evidence>
<proteinExistence type="inferred from homology"/>
<dbReference type="GO" id="GO:0008831">
    <property type="term" value="F:dTDP-4-dehydrorhamnose reductase activity"/>
    <property type="evidence" value="ECO:0007669"/>
    <property type="project" value="UniProtKB-EC"/>
</dbReference>
<dbReference type="AlphaFoldDB" id="A0A4R7JJC0"/>
<evidence type="ECO:0000313" key="8">
    <source>
        <dbReference type="EMBL" id="TDT37815.1"/>
    </source>
</evidence>
<dbReference type="GO" id="GO:0005829">
    <property type="term" value="C:cytosol"/>
    <property type="evidence" value="ECO:0007669"/>
    <property type="project" value="TreeGrafter"/>
</dbReference>
<dbReference type="PANTHER" id="PTHR10491">
    <property type="entry name" value="DTDP-4-DEHYDRORHAMNOSE REDUCTASE"/>
    <property type="match status" value="1"/>
</dbReference>
<comment type="function">
    <text evidence="6">Catalyzes the reduction of dTDP-6-deoxy-L-lyxo-4-hexulose to yield dTDP-L-rhamnose.</text>
</comment>
<protein>
    <recommendedName>
        <fullName evidence="4 6">dTDP-4-dehydrorhamnose reductase</fullName>
        <ecNumber evidence="3 6">1.1.1.133</ecNumber>
    </recommendedName>
</protein>
<keyword evidence="6" id="KW-0560">Oxidoreductase</keyword>
<dbReference type="OrthoDB" id="9803892at2"/>
<comment type="pathway">
    <text evidence="1 6">Carbohydrate biosynthesis; dTDP-L-rhamnose biosynthesis.</text>
</comment>
<evidence type="ECO:0000313" key="9">
    <source>
        <dbReference type="Proteomes" id="UP000295830"/>
    </source>
</evidence>
<dbReference type="RefSeq" id="WP_133737005.1">
    <property type="nucleotide sequence ID" value="NZ_SOAX01000007.1"/>
</dbReference>
<keyword evidence="6" id="KW-0521">NADP</keyword>
<comment type="catalytic activity">
    <reaction evidence="5 6">
        <text>dTDP-beta-L-rhamnose + NADP(+) = dTDP-4-dehydro-beta-L-rhamnose + NADPH + H(+)</text>
        <dbReference type="Rhea" id="RHEA:21796"/>
        <dbReference type="ChEBI" id="CHEBI:15378"/>
        <dbReference type="ChEBI" id="CHEBI:57510"/>
        <dbReference type="ChEBI" id="CHEBI:57783"/>
        <dbReference type="ChEBI" id="CHEBI:58349"/>
        <dbReference type="ChEBI" id="CHEBI:62830"/>
        <dbReference type="EC" id="1.1.1.133"/>
    </reaction>
</comment>
<dbReference type="UniPathway" id="UPA00281"/>
<dbReference type="EC" id="1.1.1.133" evidence="3 6"/>
<evidence type="ECO:0000259" key="7">
    <source>
        <dbReference type="Pfam" id="PF04321"/>
    </source>
</evidence>
<comment type="similarity">
    <text evidence="2 6">Belongs to the dTDP-4-dehydrorhamnose reductase family.</text>
</comment>
<name>A0A4R7JJC0_9GAMM</name>
<evidence type="ECO:0000256" key="6">
    <source>
        <dbReference type="RuleBase" id="RU364082"/>
    </source>
</evidence>
<dbReference type="GO" id="GO:0019305">
    <property type="term" value="P:dTDP-rhamnose biosynthetic process"/>
    <property type="evidence" value="ECO:0007669"/>
    <property type="project" value="UniProtKB-UniPathway"/>
</dbReference>
<gene>
    <name evidence="8" type="ORF">DES49_2776</name>
</gene>
<keyword evidence="9" id="KW-1185">Reference proteome</keyword>
<feature type="domain" description="RmlD-like substrate binding" evidence="7">
    <location>
        <begin position="1"/>
        <end position="270"/>
    </location>
</feature>